<dbReference type="EMBL" id="AP035768">
    <property type="protein sequence ID" value="BFO16909.1"/>
    <property type="molecule type" value="Genomic_DNA"/>
</dbReference>
<sequence>MVLVDTYRVTQEAGGGMQAQVFQQMSAAMVARDEEYNLFNTAGLSAMRAYFDLLPQFPLDAAIASPVLFVGAERSFLPEADPGAPEAWQACPWAPGHTHRSVPADHFTIVESDAEATAGTVEQWISAGL</sequence>
<protein>
    <recommendedName>
        <fullName evidence="1">Thioesterase TesA-like domain-containing protein</fullName>
    </recommendedName>
</protein>
<dbReference type="SMART" id="SM00824">
    <property type="entry name" value="PKS_TE"/>
    <property type="match status" value="1"/>
</dbReference>
<reference evidence="2" key="2">
    <citation type="submission" date="2024-07" db="EMBL/GenBank/DDBJ databases">
        <title>Streptomyces haneummycinica sp. nov., a new antibiotic-producing actinobacterium isolated from marine sediment.</title>
        <authorList>
            <person name="Uemura M."/>
            <person name="Hamada M."/>
            <person name="Hirano S."/>
            <person name="Kobayashi K."/>
            <person name="Ohshiro T."/>
            <person name="Kobayashi T."/>
            <person name="Terahara T."/>
        </authorList>
    </citation>
    <scope>NUCLEOTIDE SEQUENCE</scope>
    <source>
        <strain evidence="2">KM77-8</strain>
    </source>
</reference>
<evidence type="ECO:0000259" key="1">
    <source>
        <dbReference type="SMART" id="SM00824"/>
    </source>
</evidence>
<dbReference type="InterPro" id="IPR020802">
    <property type="entry name" value="TesA-like"/>
</dbReference>
<dbReference type="SUPFAM" id="SSF53474">
    <property type="entry name" value="alpha/beta-Hydrolases"/>
    <property type="match status" value="1"/>
</dbReference>
<gene>
    <name evidence="2" type="ORF">SHKM778_32970</name>
</gene>
<proteinExistence type="predicted"/>
<feature type="domain" description="Thioesterase TesA-like" evidence="1">
    <location>
        <begin position="2"/>
        <end position="125"/>
    </location>
</feature>
<organism evidence="2">
    <name type="scientific">Streptomyces haneummycinicus</name>
    <dbReference type="NCBI Taxonomy" id="3074435"/>
    <lineage>
        <taxon>Bacteria</taxon>
        <taxon>Bacillati</taxon>
        <taxon>Actinomycetota</taxon>
        <taxon>Actinomycetes</taxon>
        <taxon>Kitasatosporales</taxon>
        <taxon>Streptomycetaceae</taxon>
        <taxon>Streptomyces</taxon>
    </lineage>
</organism>
<reference evidence="2" key="1">
    <citation type="submission" date="2024-06" db="EMBL/GenBank/DDBJ databases">
        <authorList>
            <consortium name="consrtm"/>
            <person name="Uemura M."/>
            <person name="Terahara T."/>
        </authorList>
    </citation>
    <scope>NUCLEOTIDE SEQUENCE</scope>
    <source>
        <strain evidence="2">KM77-8</strain>
    </source>
</reference>
<dbReference type="AlphaFoldDB" id="A0AAT9HHM9"/>
<name>A0AAT9HHM9_9ACTN</name>
<dbReference type="InterPro" id="IPR029058">
    <property type="entry name" value="AB_hydrolase_fold"/>
</dbReference>
<dbReference type="Gene3D" id="3.40.50.1820">
    <property type="entry name" value="alpha/beta hydrolase"/>
    <property type="match status" value="1"/>
</dbReference>
<evidence type="ECO:0000313" key="2">
    <source>
        <dbReference type="EMBL" id="BFO16909.1"/>
    </source>
</evidence>
<accession>A0AAT9HHM9</accession>